<feature type="signal peptide" evidence="2">
    <location>
        <begin position="1"/>
        <end position="30"/>
    </location>
</feature>
<gene>
    <name evidence="3" type="ORF">EDC26_10151</name>
</gene>
<name>A0A4R3MB74_9BURK</name>
<dbReference type="InterPro" id="IPR005064">
    <property type="entry name" value="BUG"/>
</dbReference>
<dbReference type="AlphaFoldDB" id="A0A4R3MB74"/>
<sequence length="329" mass="34144">MFQTLFRRGLCNSALLGALLLAPLVCSAQAAYPTRPIHLVVPFPPGGVADLIARPIAEKISKELGQPVIVDNRGGATGTIGAAFVANSQPDGYTLLFGTTNEIAMSPTLYKSLPYSPVKSFAPIMPVAEFPNVLVVGSATPVKSFAELTSLAQARKKSLSFASSGVGSTNHLTAEIFKSLAKINILHVPYKGGGPALIGLIGGQVDAMYATLPSAINLIRGGKLQALAVTGERRSPALPDVPTAKEAGMPGMVVTTWNGVLAPAGTPAAVVDRLHRALVQAVADPDIKKRLAAVGAETMSMTPQAFAALIRSDFDRWSGVIKGAGIEAE</sequence>
<dbReference type="CDD" id="cd13578">
    <property type="entry name" value="PBP2_Bug27"/>
    <property type="match status" value="1"/>
</dbReference>
<dbReference type="InterPro" id="IPR042100">
    <property type="entry name" value="Bug_dom1"/>
</dbReference>
<dbReference type="Gene3D" id="3.40.190.150">
    <property type="entry name" value="Bordetella uptake gene, domain 1"/>
    <property type="match status" value="1"/>
</dbReference>
<evidence type="ECO:0000313" key="3">
    <source>
        <dbReference type="EMBL" id="TCT10831.1"/>
    </source>
</evidence>
<keyword evidence="2" id="KW-0732">Signal</keyword>
<dbReference type="PIRSF" id="PIRSF017082">
    <property type="entry name" value="YflP"/>
    <property type="match status" value="1"/>
</dbReference>
<accession>A0A4R3MB74</accession>
<dbReference type="Proteomes" id="UP000295525">
    <property type="component" value="Unassembled WGS sequence"/>
</dbReference>
<proteinExistence type="inferred from homology"/>
<comment type="similarity">
    <text evidence="1">Belongs to the UPF0065 (bug) family.</text>
</comment>
<evidence type="ECO:0000313" key="4">
    <source>
        <dbReference type="Proteomes" id="UP000295525"/>
    </source>
</evidence>
<dbReference type="OrthoDB" id="8886309at2"/>
<keyword evidence="4" id="KW-1185">Reference proteome</keyword>
<dbReference type="Gene3D" id="3.40.190.10">
    <property type="entry name" value="Periplasmic binding protein-like II"/>
    <property type="match status" value="1"/>
</dbReference>
<dbReference type="PANTHER" id="PTHR42928:SF5">
    <property type="entry name" value="BLR1237 PROTEIN"/>
    <property type="match status" value="1"/>
</dbReference>
<dbReference type="SUPFAM" id="SSF53850">
    <property type="entry name" value="Periplasmic binding protein-like II"/>
    <property type="match status" value="1"/>
</dbReference>
<evidence type="ECO:0000256" key="2">
    <source>
        <dbReference type="SAM" id="SignalP"/>
    </source>
</evidence>
<dbReference type="EMBL" id="SMAJ01000001">
    <property type="protein sequence ID" value="TCT10831.1"/>
    <property type="molecule type" value="Genomic_DNA"/>
</dbReference>
<comment type="caution">
    <text evidence="3">The sequence shown here is derived from an EMBL/GenBank/DDBJ whole genome shotgun (WGS) entry which is preliminary data.</text>
</comment>
<dbReference type="PANTHER" id="PTHR42928">
    <property type="entry name" value="TRICARBOXYLATE-BINDING PROTEIN"/>
    <property type="match status" value="1"/>
</dbReference>
<evidence type="ECO:0000256" key="1">
    <source>
        <dbReference type="ARBA" id="ARBA00006987"/>
    </source>
</evidence>
<feature type="chain" id="PRO_5020918426" evidence="2">
    <location>
        <begin position="31"/>
        <end position="329"/>
    </location>
</feature>
<keyword evidence="3" id="KW-0675">Receptor</keyword>
<organism evidence="3 4">
    <name type="scientific">Paralcaligenes ureilyticus</name>
    <dbReference type="NCBI Taxonomy" id="627131"/>
    <lineage>
        <taxon>Bacteria</taxon>
        <taxon>Pseudomonadati</taxon>
        <taxon>Pseudomonadota</taxon>
        <taxon>Betaproteobacteria</taxon>
        <taxon>Burkholderiales</taxon>
        <taxon>Alcaligenaceae</taxon>
        <taxon>Paralcaligenes</taxon>
    </lineage>
</organism>
<dbReference type="RefSeq" id="WP_132579272.1">
    <property type="nucleotide sequence ID" value="NZ_SMAJ01000001.1"/>
</dbReference>
<dbReference type="Pfam" id="PF03401">
    <property type="entry name" value="TctC"/>
    <property type="match status" value="1"/>
</dbReference>
<protein>
    <submittedName>
        <fullName evidence="3">Tripartite-type tricarboxylate transporter receptor subunit TctC</fullName>
    </submittedName>
</protein>
<reference evidence="3 4" key="1">
    <citation type="submission" date="2019-03" db="EMBL/GenBank/DDBJ databases">
        <title>Genomic Encyclopedia of Type Strains, Phase IV (KMG-IV): sequencing the most valuable type-strain genomes for metagenomic binning, comparative biology and taxonomic classification.</title>
        <authorList>
            <person name="Goeker M."/>
        </authorList>
    </citation>
    <scope>NUCLEOTIDE SEQUENCE [LARGE SCALE GENOMIC DNA]</scope>
    <source>
        <strain evidence="3 4">DSM 24591</strain>
    </source>
</reference>